<protein>
    <submittedName>
        <fullName evidence="1">Uncharacterized protein</fullName>
    </submittedName>
</protein>
<dbReference type="AlphaFoldDB" id="A0A147H7I7"/>
<dbReference type="EMBL" id="LDSL01000033">
    <property type="protein sequence ID" value="KTT25656.1"/>
    <property type="molecule type" value="Genomic_DNA"/>
</dbReference>
<sequence length="129" mass="14449">MGGAGIAASADEPWIGRFEGTGRACSGVLSMEATVLSWRWQYGDCRARHYEVLDATREQGAPRLVARLPRPRGARCPYEVIELERADTYAWNVTGFPSLEAYEKRGVPAWRDSPLPSRYVLSCLMTKVR</sequence>
<comment type="caution">
    <text evidence="1">The sequence shown here is derived from an EMBL/GenBank/DDBJ whole genome shotgun (WGS) entry which is preliminary data.</text>
</comment>
<evidence type="ECO:0000313" key="2">
    <source>
        <dbReference type="Proteomes" id="UP000072741"/>
    </source>
</evidence>
<proteinExistence type="predicted"/>
<keyword evidence="2" id="KW-1185">Reference proteome</keyword>
<name>A0A147H7I7_9BURK</name>
<accession>A0A147H7I7</accession>
<gene>
    <name evidence="1" type="ORF">NS331_04870</name>
</gene>
<reference evidence="1 2" key="1">
    <citation type="journal article" date="2016" name="Front. Microbiol.">
        <title>Genomic Resource of Rice Seed Associated Bacteria.</title>
        <authorList>
            <person name="Midha S."/>
            <person name="Bansal K."/>
            <person name="Sharma S."/>
            <person name="Kumar N."/>
            <person name="Patil P.P."/>
            <person name="Chaudhry V."/>
            <person name="Patil P.B."/>
        </authorList>
    </citation>
    <scope>NUCLEOTIDE SEQUENCE [LARGE SCALE GENOMIC DNA]</scope>
    <source>
        <strain evidence="1 2">NS331</strain>
    </source>
</reference>
<dbReference type="Proteomes" id="UP000072741">
    <property type="component" value="Unassembled WGS sequence"/>
</dbReference>
<organism evidence="1 2">
    <name type="scientific">Pseudacidovorax intermedius</name>
    <dbReference type="NCBI Taxonomy" id="433924"/>
    <lineage>
        <taxon>Bacteria</taxon>
        <taxon>Pseudomonadati</taxon>
        <taxon>Pseudomonadota</taxon>
        <taxon>Betaproteobacteria</taxon>
        <taxon>Burkholderiales</taxon>
        <taxon>Comamonadaceae</taxon>
        <taxon>Pseudacidovorax</taxon>
    </lineage>
</organism>
<evidence type="ECO:0000313" key="1">
    <source>
        <dbReference type="EMBL" id="KTT25656.1"/>
    </source>
</evidence>